<protein>
    <submittedName>
        <fullName evidence="1">Histidine phosphatase family protein</fullName>
    </submittedName>
</protein>
<sequence length="235" mass="25425">MTQLSAIAKTAGAIAWVCLIGGVGCRKPPGSEQLTMAINQDVLTHLRSPERLLSSTQVTLGAVDSPENRLWSLLQQAETHYFVLIRHAFAPGTGDPANFQLNDCSTQRNLSAVGQAQARRTGAAFKQRNIAVRQVLSSQWCRCLETAELMEIGTVQPFAPLNSFFGDRRPQGPQQTAQIRAFMREQTANAGVTVMVTHAVNITALSGASVASGEMVVIQVDRQNQLEVLGQIEAL</sequence>
<accession>A0ABW6ID82</accession>
<proteinExistence type="predicted"/>
<dbReference type="InterPro" id="IPR029033">
    <property type="entry name" value="His_PPase_superfam"/>
</dbReference>
<dbReference type="EMBL" id="JBHZOL010000053">
    <property type="protein sequence ID" value="MFE4106123.1"/>
    <property type="molecule type" value="Genomic_DNA"/>
</dbReference>
<dbReference type="SUPFAM" id="SSF53254">
    <property type="entry name" value="Phosphoglycerate mutase-like"/>
    <property type="match status" value="1"/>
</dbReference>
<dbReference type="Pfam" id="PF00300">
    <property type="entry name" value="His_Phos_1"/>
    <property type="match status" value="1"/>
</dbReference>
<dbReference type="CDD" id="cd07040">
    <property type="entry name" value="HP"/>
    <property type="match status" value="1"/>
</dbReference>
<keyword evidence="2" id="KW-1185">Reference proteome</keyword>
<evidence type="ECO:0000313" key="2">
    <source>
        <dbReference type="Proteomes" id="UP001600165"/>
    </source>
</evidence>
<name>A0ABW6ID82_9CYAN</name>
<dbReference type="Proteomes" id="UP001600165">
    <property type="component" value="Unassembled WGS sequence"/>
</dbReference>
<gene>
    <name evidence="1" type="ORF">ACFVKH_07545</name>
</gene>
<organism evidence="1 2">
    <name type="scientific">Almyronema epifaneia S1</name>
    <dbReference type="NCBI Taxonomy" id="2991925"/>
    <lineage>
        <taxon>Bacteria</taxon>
        <taxon>Bacillati</taxon>
        <taxon>Cyanobacteriota</taxon>
        <taxon>Cyanophyceae</taxon>
        <taxon>Nodosilineales</taxon>
        <taxon>Nodosilineaceae</taxon>
        <taxon>Almyronema</taxon>
        <taxon>Almyronema epifaneia</taxon>
    </lineage>
</organism>
<dbReference type="Gene3D" id="3.40.50.1240">
    <property type="entry name" value="Phosphoglycerate mutase-like"/>
    <property type="match status" value="1"/>
</dbReference>
<dbReference type="RefSeq" id="WP_377963576.1">
    <property type="nucleotide sequence ID" value="NZ_JBHZOL010000053.1"/>
</dbReference>
<reference evidence="1 2" key="1">
    <citation type="submission" date="2024-10" db="EMBL/GenBank/DDBJ databases">
        <authorList>
            <person name="Ratan Roy A."/>
            <person name="Morales Sandoval P.H."/>
            <person name="De Los Santos Villalobos S."/>
            <person name="Chakraborty S."/>
            <person name="Mukherjee J."/>
        </authorList>
    </citation>
    <scope>NUCLEOTIDE SEQUENCE [LARGE SCALE GENOMIC DNA]</scope>
    <source>
        <strain evidence="1 2">S1</strain>
    </source>
</reference>
<comment type="caution">
    <text evidence="1">The sequence shown here is derived from an EMBL/GenBank/DDBJ whole genome shotgun (WGS) entry which is preliminary data.</text>
</comment>
<dbReference type="InterPro" id="IPR013078">
    <property type="entry name" value="His_Pase_superF_clade-1"/>
</dbReference>
<evidence type="ECO:0000313" key="1">
    <source>
        <dbReference type="EMBL" id="MFE4106123.1"/>
    </source>
</evidence>